<organism evidence="2">
    <name type="scientific">mine drainage metagenome</name>
    <dbReference type="NCBI Taxonomy" id="410659"/>
    <lineage>
        <taxon>unclassified sequences</taxon>
        <taxon>metagenomes</taxon>
        <taxon>ecological metagenomes</taxon>
    </lineage>
</organism>
<dbReference type="AlphaFoldDB" id="T1ABV8"/>
<reference evidence="2" key="2">
    <citation type="journal article" date="2014" name="ISME J.">
        <title>Microbial stratification in low pH oxic and suboxic macroscopic growths along an acid mine drainage.</title>
        <authorList>
            <person name="Mendez-Garcia C."/>
            <person name="Mesa V."/>
            <person name="Sprenger R.R."/>
            <person name="Richter M."/>
            <person name="Diez M.S."/>
            <person name="Solano J."/>
            <person name="Bargiela R."/>
            <person name="Golyshina O.V."/>
            <person name="Manteca A."/>
            <person name="Ramos J.L."/>
            <person name="Gallego J.R."/>
            <person name="Llorente I."/>
            <person name="Martins Dos Santos V.A."/>
            <person name="Jensen O.N."/>
            <person name="Pelaez A.I."/>
            <person name="Sanchez J."/>
            <person name="Ferrer M."/>
        </authorList>
    </citation>
    <scope>NUCLEOTIDE SEQUENCE</scope>
</reference>
<accession>T1ABV8</accession>
<comment type="caution">
    <text evidence="2">The sequence shown here is derived from an EMBL/GenBank/DDBJ whole genome shotgun (WGS) entry which is preliminary data.</text>
</comment>
<dbReference type="InterPro" id="IPR027417">
    <property type="entry name" value="P-loop_NTPase"/>
</dbReference>
<sequence length="198" mass="21075">EPMAAVDVEGREDLVALLRSIVRTDGIPVLFVAHEPSTVWGLSDRVHLLYGGVTRFEGPLEGFLAAPQSRFSARFQGLDNLPTLAEVARLPRDSSLRQQLESRLGPDGIAFASGSLAILPVAAGPPGEAARVHSFRALGRRSLLVVESHGLRLVGEWEGPGPLPSVGDAVRIRLNTDEVHPLEEASGRDAPEALADSA</sequence>
<feature type="region of interest" description="Disordered" evidence="1">
    <location>
        <begin position="177"/>
        <end position="198"/>
    </location>
</feature>
<proteinExistence type="predicted"/>
<keyword evidence="2" id="KW-0547">Nucleotide-binding</keyword>
<protein>
    <submittedName>
        <fullName evidence="2">Spermidine/putrescine ABC transporter ATP-binding protein</fullName>
    </submittedName>
</protein>
<evidence type="ECO:0000256" key="1">
    <source>
        <dbReference type="SAM" id="MobiDB-lite"/>
    </source>
</evidence>
<dbReference type="GO" id="GO:0005524">
    <property type="term" value="F:ATP binding"/>
    <property type="evidence" value="ECO:0007669"/>
    <property type="project" value="UniProtKB-KW"/>
</dbReference>
<feature type="compositionally biased region" description="Basic and acidic residues" evidence="1">
    <location>
        <begin position="177"/>
        <end position="191"/>
    </location>
</feature>
<keyword evidence="2" id="KW-0067">ATP-binding</keyword>
<dbReference type="Gene3D" id="3.40.50.300">
    <property type="entry name" value="P-loop containing nucleotide triphosphate hydrolases"/>
    <property type="match status" value="1"/>
</dbReference>
<gene>
    <name evidence="2" type="ORF">B1B_15814</name>
</gene>
<dbReference type="SUPFAM" id="SSF52540">
    <property type="entry name" value="P-loop containing nucleoside triphosphate hydrolases"/>
    <property type="match status" value="1"/>
</dbReference>
<evidence type="ECO:0000313" key="2">
    <source>
        <dbReference type="EMBL" id="EQD38404.1"/>
    </source>
</evidence>
<name>T1ABV8_9ZZZZ</name>
<reference evidence="2" key="1">
    <citation type="submission" date="2013-08" db="EMBL/GenBank/DDBJ databases">
        <authorList>
            <person name="Mendez C."/>
            <person name="Richter M."/>
            <person name="Ferrer M."/>
            <person name="Sanchez J."/>
        </authorList>
    </citation>
    <scope>NUCLEOTIDE SEQUENCE</scope>
</reference>
<dbReference type="EMBL" id="AUZY01010518">
    <property type="protein sequence ID" value="EQD38404.1"/>
    <property type="molecule type" value="Genomic_DNA"/>
</dbReference>
<feature type="non-terminal residue" evidence="2">
    <location>
        <position position="1"/>
    </location>
</feature>